<proteinExistence type="predicted"/>
<protein>
    <recommendedName>
        <fullName evidence="4">BZIP domain-containing protein</fullName>
    </recommendedName>
</protein>
<comment type="caution">
    <text evidence="2">The sequence shown here is derived from an EMBL/GenBank/DDBJ whole genome shotgun (WGS) entry which is preliminary data.</text>
</comment>
<reference evidence="2" key="1">
    <citation type="submission" date="2022-10" db="EMBL/GenBank/DDBJ databases">
        <title>Culturing micro-colonial fungi from biological soil crusts in the Mojave desert and describing Neophaeococcomyces mojavensis, and introducing the new genera and species Taxawa tesnikishii.</title>
        <authorList>
            <person name="Kurbessoian T."/>
            <person name="Stajich J.E."/>
        </authorList>
    </citation>
    <scope>NUCLEOTIDE SEQUENCE</scope>
    <source>
        <strain evidence="2">TK_1</strain>
    </source>
</reference>
<dbReference type="PANTHER" id="PTHR38116">
    <property type="entry name" value="CHROMOSOME 7, WHOLE GENOME SHOTGUN SEQUENCE"/>
    <property type="match status" value="1"/>
</dbReference>
<dbReference type="EMBL" id="JAPDRL010000071">
    <property type="protein sequence ID" value="KAJ9659915.1"/>
    <property type="molecule type" value="Genomic_DNA"/>
</dbReference>
<keyword evidence="3" id="KW-1185">Reference proteome</keyword>
<dbReference type="Pfam" id="PF11905">
    <property type="entry name" value="DUF3425"/>
    <property type="match status" value="1"/>
</dbReference>
<feature type="region of interest" description="Disordered" evidence="1">
    <location>
        <begin position="1"/>
        <end position="27"/>
    </location>
</feature>
<feature type="region of interest" description="Disordered" evidence="1">
    <location>
        <begin position="58"/>
        <end position="86"/>
    </location>
</feature>
<evidence type="ECO:0008006" key="4">
    <source>
        <dbReference type="Google" id="ProtNLM"/>
    </source>
</evidence>
<dbReference type="PANTHER" id="PTHR38116:SF1">
    <property type="entry name" value="BZIP DOMAIN-CONTAINING PROTEIN"/>
    <property type="match status" value="1"/>
</dbReference>
<evidence type="ECO:0000313" key="3">
    <source>
        <dbReference type="Proteomes" id="UP001172684"/>
    </source>
</evidence>
<gene>
    <name evidence="2" type="ORF">H2201_007175</name>
</gene>
<dbReference type="InterPro" id="IPR021833">
    <property type="entry name" value="DUF3425"/>
</dbReference>
<name>A0ABQ9NLN5_9PEZI</name>
<evidence type="ECO:0000313" key="2">
    <source>
        <dbReference type="EMBL" id="KAJ9659915.1"/>
    </source>
</evidence>
<evidence type="ECO:0000256" key="1">
    <source>
        <dbReference type="SAM" id="MobiDB-lite"/>
    </source>
</evidence>
<sequence length="341" mass="38504">MEITASDVSRWREDESTSMRPISLERMPQQVEVLASEDDWTGLSNSAARRRLQNRLNQRAYTKRKRDQSQGNRGSTSARANRPAKQRIWCGLGNPANAATYPRGFGADSESTEQSIVRALVVRSVAPISQLDLSKLGRAATICDLEPAETQKLRNQFEEWAYRSYMLGSPTSDLLLTLIQVNVFRAMMSNIFTLGMTGEVMEEEALSPFYTTKLGHLPSSTPPNLCPTTLQRQTPHHPWLDFFPLPVMRDNLLRAGDSFDDVQLCIDLVGFCGAPTGRAGLIVWGEPWDPYGWEVTEGFVKNWGWIVRGCPELFESTNYWRARRGEEQLLFDDVFSESTVS</sequence>
<feature type="compositionally biased region" description="Polar residues" evidence="1">
    <location>
        <begin position="69"/>
        <end position="79"/>
    </location>
</feature>
<organism evidence="2 3">
    <name type="scientific">Coniosporium apollinis</name>
    <dbReference type="NCBI Taxonomy" id="61459"/>
    <lineage>
        <taxon>Eukaryota</taxon>
        <taxon>Fungi</taxon>
        <taxon>Dikarya</taxon>
        <taxon>Ascomycota</taxon>
        <taxon>Pezizomycotina</taxon>
        <taxon>Dothideomycetes</taxon>
        <taxon>Dothideomycetes incertae sedis</taxon>
        <taxon>Coniosporium</taxon>
    </lineage>
</organism>
<accession>A0ABQ9NLN5</accession>
<dbReference type="Proteomes" id="UP001172684">
    <property type="component" value="Unassembled WGS sequence"/>
</dbReference>